<evidence type="ECO:0000256" key="2">
    <source>
        <dbReference type="SAM" id="MobiDB-lite"/>
    </source>
</evidence>
<gene>
    <name evidence="4" type="ORF">BINO364_LOCUS5299</name>
</gene>
<protein>
    <recommendedName>
        <fullName evidence="3">FP protein C-terminal domain-containing protein</fullName>
    </recommendedName>
</protein>
<feature type="region of interest" description="Disordered" evidence="2">
    <location>
        <begin position="1"/>
        <end position="44"/>
    </location>
</feature>
<evidence type="ECO:0000256" key="1">
    <source>
        <dbReference type="SAM" id="Coils"/>
    </source>
</evidence>
<feature type="non-terminal residue" evidence="4">
    <location>
        <position position="299"/>
    </location>
</feature>
<sequence>MWRCPSCGSASPRNNKDDTPCRNVTKRSKPKSDKATTSIVDKSAKSNQKPLSLAQITAEEIRSIIKSEIKDALSSFQKSFDDLRIEISSLRSSVQFLSDRYDSVTKKMESIEAKMKTIEASRSECLNLQGAVSALQNDINKKEQWARRSNIEIIGIPEAKNENLLNIISKIADVADVKYVATDIDFITRVTPKHNDSKKSRPIIIRFLSRYKKDDFLARLREKKNLKCCDIGYVGNSNRIYFNDHLTSFNKMILRKTKDLAREKKFKYVWVKNCSIMVRKNDTSPVLHIQSENDFKRII</sequence>
<feature type="coiled-coil region" evidence="1">
    <location>
        <begin position="94"/>
        <end position="121"/>
    </location>
</feature>
<dbReference type="OrthoDB" id="5989141at2759"/>
<evidence type="ECO:0000313" key="4">
    <source>
        <dbReference type="EMBL" id="CAH0718893.1"/>
    </source>
</evidence>
<dbReference type="Pfam" id="PF25298">
    <property type="entry name" value="Baculo_FP_2nd"/>
    <property type="match status" value="1"/>
</dbReference>
<dbReference type="Gene3D" id="3.30.70.1820">
    <property type="entry name" value="L1 transposable element, RRM domain"/>
    <property type="match status" value="1"/>
</dbReference>
<dbReference type="EMBL" id="OV170233">
    <property type="protein sequence ID" value="CAH0718893.1"/>
    <property type="molecule type" value="Genomic_DNA"/>
</dbReference>
<dbReference type="Proteomes" id="UP000838878">
    <property type="component" value="Chromosome 13"/>
</dbReference>
<keyword evidence="1" id="KW-0175">Coiled coil</keyword>
<evidence type="ECO:0000259" key="3">
    <source>
        <dbReference type="Pfam" id="PF25298"/>
    </source>
</evidence>
<reference evidence="4" key="1">
    <citation type="submission" date="2021-12" db="EMBL/GenBank/DDBJ databases">
        <authorList>
            <person name="Martin H S."/>
        </authorList>
    </citation>
    <scope>NUCLEOTIDE SEQUENCE</scope>
</reference>
<dbReference type="AlphaFoldDB" id="A0A8J9UEM7"/>
<dbReference type="InterPro" id="IPR057251">
    <property type="entry name" value="FP_C"/>
</dbReference>
<accession>A0A8J9UEM7</accession>
<keyword evidence="5" id="KW-1185">Reference proteome</keyword>
<feature type="compositionally biased region" description="Polar residues" evidence="2">
    <location>
        <begin position="35"/>
        <end position="44"/>
    </location>
</feature>
<dbReference type="InterPro" id="IPR004244">
    <property type="entry name" value="Transposase_22"/>
</dbReference>
<evidence type="ECO:0000313" key="5">
    <source>
        <dbReference type="Proteomes" id="UP000838878"/>
    </source>
</evidence>
<dbReference type="PANTHER" id="PTHR11505">
    <property type="entry name" value="L1 TRANSPOSABLE ELEMENT-RELATED"/>
    <property type="match status" value="1"/>
</dbReference>
<organism evidence="4 5">
    <name type="scientific">Brenthis ino</name>
    <name type="common">lesser marbled fritillary</name>
    <dbReference type="NCBI Taxonomy" id="405034"/>
    <lineage>
        <taxon>Eukaryota</taxon>
        <taxon>Metazoa</taxon>
        <taxon>Ecdysozoa</taxon>
        <taxon>Arthropoda</taxon>
        <taxon>Hexapoda</taxon>
        <taxon>Insecta</taxon>
        <taxon>Pterygota</taxon>
        <taxon>Neoptera</taxon>
        <taxon>Endopterygota</taxon>
        <taxon>Lepidoptera</taxon>
        <taxon>Glossata</taxon>
        <taxon>Ditrysia</taxon>
        <taxon>Papilionoidea</taxon>
        <taxon>Nymphalidae</taxon>
        <taxon>Heliconiinae</taxon>
        <taxon>Argynnini</taxon>
        <taxon>Brenthis</taxon>
    </lineage>
</organism>
<name>A0A8J9UEM7_9NEOP</name>
<proteinExistence type="predicted"/>
<feature type="domain" description="FP protein C-terminal" evidence="3">
    <location>
        <begin position="247"/>
        <end position="298"/>
    </location>
</feature>